<evidence type="ECO:0000256" key="3">
    <source>
        <dbReference type="ARBA" id="ARBA00022840"/>
    </source>
</evidence>
<organism evidence="5 6">
    <name type="scientific">Mesorhizobium liriopis</name>
    <dbReference type="NCBI Taxonomy" id="2953882"/>
    <lineage>
        <taxon>Bacteria</taxon>
        <taxon>Pseudomonadati</taxon>
        <taxon>Pseudomonadota</taxon>
        <taxon>Alphaproteobacteria</taxon>
        <taxon>Hyphomicrobiales</taxon>
        <taxon>Phyllobacteriaceae</taxon>
        <taxon>Mesorhizobium</taxon>
    </lineage>
</organism>
<reference evidence="5 6" key="1">
    <citation type="submission" date="2022-06" db="EMBL/GenBank/DDBJ databases">
        <title>Mesorhizobium sp. strain RP14 Genome sequencing and assembly.</title>
        <authorList>
            <person name="Kim I."/>
        </authorList>
    </citation>
    <scope>NUCLEOTIDE SEQUENCE [LARGE SCALE GENOMIC DNA]</scope>
    <source>
        <strain evidence="6">RP14(2022)</strain>
    </source>
</reference>
<keyword evidence="3" id="KW-0067">ATP-binding</keyword>
<dbReference type="SMART" id="SM00797">
    <property type="entry name" value="AHS2"/>
    <property type="match status" value="1"/>
</dbReference>
<comment type="caution">
    <text evidence="5">The sequence shown here is derived from an EMBL/GenBank/DDBJ whole genome shotgun (WGS) entry which is preliminary data.</text>
</comment>
<dbReference type="RefSeq" id="WP_252816965.1">
    <property type="nucleotide sequence ID" value="NZ_JAMXQS010000003.1"/>
</dbReference>
<dbReference type="EMBL" id="JAMXQS010000003">
    <property type="protein sequence ID" value="MCO6049284.1"/>
    <property type="molecule type" value="Genomic_DNA"/>
</dbReference>
<evidence type="ECO:0000313" key="6">
    <source>
        <dbReference type="Proteomes" id="UP001205906"/>
    </source>
</evidence>
<proteinExistence type="predicted"/>
<protein>
    <submittedName>
        <fullName evidence="5">Biotin-dependent carboxyltransferase family protein</fullName>
    </submittedName>
</protein>
<dbReference type="SUPFAM" id="SSF50891">
    <property type="entry name" value="Cyclophilin-like"/>
    <property type="match status" value="1"/>
</dbReference>
<sequence length="314" mass="33522">MIEILSTGLPNTVQDEGRPGYLDAGVSLCGAMDRPALLAANALLNNKPSSAVIEVALFPFRLRFQAEMSFAVTGAVAPATLDGVPLPPWWTGHAKAGQELRIDPPARGARVVVAFAGGIDVPLVLGSRATDAKGGFGGLNGRGLKRGDRLAVGDAPAMRAREFGTVPDWLHEDWQVLRVLPAAEFDAFDADSLDRFFGEEWTVSADANRQGYRLDGGRLVRTTPRELFSHGIVPGTVQVPASGMPIIQLADANTCGGYPKIATVIEADLWKLAQAPVGAKLRFQEVTRAEGIAALRAQRDGLVRLREAVTLARR</sequence>
<keyword evidence="1" id="KW-0547">Nucleotide-binding</keyword>
<dbReference type="Gene3D" id="2.40.100.10">
    <property type="entry name" value="Cyclophilin-like"/>
    <property type="match status" value="1"/>
</dbReference>
<evidence type="ECO:0000256" key="1">
    <source>
        <dbReference type="ARBA" id="ARBA00022741"/>
    </source>
</evidence>
<evidence type="ECO:0000259" key="4">
    <source>
        <dbReference type="SMART" id="SM00797"/>
    </source>
</evidence>
<feature type="domain" description="Carboxyltransferase" evidence="4">
    <location>
        <begin position="23"/>
        <end position="301"/>
    </location>
</feature>
<gene>
    <name evidence="5" type="ORF">NGM99_05705</name>
</gene>
<dbReference type="InterPro" id="IPR052708">
    <property type="entry name" value="PxpC"/>
</dbReference>
<keyword evidence="2" id="KW-0378">Hydrolase</keyword>
<dbReference type="PANTHER" id="PTHR43309">
    <property type="entry name" value="5-OXOPROLINASE SUBUNIT C"/>
    <property type="match status" value="1"/>
</dbReference>
<dbReference type="InterPro" id="IPR029000">
    <property type="entry name" value="Cyclophilin-like_dom_sf"/>
</dbReference>
<accession>A0ABT1C390</accession>
<evidence type="ECO:0000313" key="5">
    <source>
        <dbReference type="EMBL" id="MCO6049284.1"/>
    </source>
</evidence>
<dbReference type="NCBIfam" id="TIGR00724">
    <property type="entry name" value="urea_amlyse_rel"/>
    <property type="match status" value="1"/>
</dbReference>
<dbReference type="Proteomes" id="UP001205906">
    <property type="component" value="Unassembled WGS sequence"/>
</dbReference>
<name>A0ABT1C390_9HYPH</name>
<evidence type="ECO:0000256" key="2">
    <source>
        <dbReference type="ARBA" id="ARBA00022801"/>
    </source>
</evidence>
<keyword evidence="6" id="KW-1185">Reference proteome</keyword>
<dbReference type="PANTHER" id="PTHR43309:SF3">
    <property type="entry name" value="5-OXOPROLINASE SUBUNIT C"/>
    <property type="match status" value="1"/>
</dbReference>
<dbReference type="Pfam" id="PF02626">
    <property type="entry name" value="CT_A_B"/>
    <property type="match status" value="1"/>
</dbReference>
<dbReference type="InterPro" id="IPR003778">
    <property type="entry name" value="CT_A_B"/>
</dbReference>